<accession>A0ABD2B9K2</accession>
<dbReference type="Proteomes" id="UP001607302">
    <property type="component" value="Unassembled WGS sequence"/>
</dbReference>
<evidence type="ECO:0000256" key="1">
    <source>
        <dbReference type="SAM" id="MobiDB-lite"/>
    </source>
</evidence>
<dbReference type="AlphaFoldDB" id="A0ABD2B9K2"/>
<dbReference type="EMBL" id="JAUDFV010000130">
    <property type="protein sequence ID" value="KAL2729418.1"/>
    <property type="molecule type" value="Genomic_DNA"/>
</dbReference>
<dbReference type="PANTHER" id="PTHR46599:SF6">
    <property type="entry name" value="DUAL SPECIFICITY PHOSPHATASE 26"/>
    <property type="match status" value="1"/>
</dbReference>
<protein>
    <submittedName>
        <fullName evidence="3">PiggyBac transposable element-derived protein 4-like</fullName>
    </submittedName>
</protein>
<name>A0ABD2B9K2_VESSQ</name>
<dbReference type="Pfam" id="PF13843">
    <property type="entry name" value="DDE_Tnp_1_7"/>
    <property type="match status" value="1"/>
</dbReference>
<evidence type="ECO:0000313" key="4">
    <source>
        <dbReference type="Proteomes" id="UP001607302"/>
    </source>
</evidence>
<proteinExistence type="predicted"/>
<evidence type="ECO:0000259" key="2">
    <source>
        <dbReference type="Pfam" id="PF13843"/>
    </source>
</evidence>
<reference evidence="3 4" key="1">
    <citation type="journal article" date="2024" name="Ann. Entomol. Soc. Am.">
        <title>Genomic analyses of the southern and eastern yellowjacket wasps (Hymenoptera: Vespidae) reveal evolutionary signatures of social life.</title>
        <authorList>
            <person name="Catto M.A."/>
            <person name="Caine P.B."/>
            <person name="Orr S.E."/>
            <person name="Hunt B.G."/>
            <person name="Goodisman M.A.D."/>
        </authorList>
    </citation>
    <scope>NUCLEOTIDE SEQUENCE [LARGE SCALE GENOMIC DNA]</scope>
    <source>
        <strain evidence="3">233</strain>
        <tissue evidence="3">Head and thorax</tissue>
    </source>
</reference>
<dbReference type="PANTHER" id="PTHR46599">
    <property type="entry name" value="PIGGYBAC TRANSPOSABLE ELEMENT-DERIVED PROTEIN 4"/>
    <property type="match status" value="1"/>
</dbReference>
<feature type="domain" description="PiggyBac transposable element-derived protein" evidence="2">
    <location>
        <begin position="30"/>
        <end position="136"/>
    </location>
</feature>
<dbReference type="InterPro" id="IPR029526">
    <property type="entry name" value="PGBD"/>
</dbReference>
<gene>
    <name evidence="3" type="ORF">V1478_005708</name>
</gene>
<comment type="caution">
    <text evidence="3">The sequence shown here is derived from an EMBL/GenBank/DDBJ whole genome shotgun (WGS) entry which is preliminary data.</text>
</comment>
<organism evidence="3 4">
    <name type="scientific">Vespula squamosa</name>
    <name type="common">Southern yellow jacket</name>
    <name type="synonym">Wasp</name>
    <dbReference type="NCBI Taxonomy" id="30214"/>
    <lineage>
        <taxon>Eukaryota</taxon>
        <taxon>Metazoa</taxon>
        <taxon>Ecdysozoa</taxon>
        <taxon>Arthropoda</taxon>
        <taxon>Hexapoda</taxon>
        <taxon>Insecta</taxon>
        <taxon>Pterygota</taxon>
        <taxon>Neoptera</taxon>
        <taxon>Endopterygota</taxon>
        <taxon>Hymenoptera</taxon>
        <taxon>Apocrita</taxon>
        <taxon>Aculeata</taxon>
        <taxon>Vespoidea</taxon>
        <taxon>Vespidae</taxon>
        <taxon>Vespinae</taxon>
        <taxon>Vespula</taxon>
    </lineage>
</organism>
<keyword evidence="4" id="KW-1185">Reference proteome</keyword>
<feature type="region of interest" description="Disordered" evidence="1">
    <location>
        <begin position="117"/>
        <end position="139"/>
    </location>
</feature>
<sequence>MNLTVDEQLFPTIFSVLGKEETRLSSIPLGEFVVLKLVKPFTRCWRHVTMDNFFTSASLTTKLLAKRTTLFGTIRSNKRLPKLAKSAKDKLEDFSTILYKSSNSILTIYKSKKITIKSPKHKRAQIRHSKKKKKKKKKT</sequence>
<evidence type="ECO:0000313" key="3">
    <source>
        <dbReference type="EMBL" id="KAL2729418.1"/>
    </source>
</evidence>